<organism evidence="2 3">
    <name type="scientific">Pleuronectes platessa</name>
    <name type="common">European plaice</name>
    <dbReference type="NCBI Taxonomy" id="8262"/>
    <lineage>
        <taxon>Eukaryota</taxon>
        <taxon>Metazoa</taxon>
        <taxon>Chordata</taxon>
        <taxon>Craniata</taxon>
        <taxon>Vertebrata</taxon>
        <taxon>Euteleostomi</taxon>
        <taxon>Actinopterygii</taxon>
        <taxon>Neopterygii</taxon>
        <taxon>Teleostei</taxon>
        <taxon>Neoteleostei</taxon>
        <taxon>Acanthomorphata</taxon>
        <taxon>Carangaria</taxon>
        <taxon>Pleuronectiformes</taxon>
        <taxon>Pleuronectoidei</taxon>
        <taxon>Pleuronectidae</taxon>
        <taxon>Pleuronectes</taxon>
    </lineage>
</organism>
<name>A0A9N7Y7R1_PLEPL</name>
<proteinExistence type="predicted"/>
<evidence type="ECO:0000313" key="2">
    <source>
        <dbReference type="EMBL" id="CAB1421485.1"/>
    </source>
</evidence>
<reference evidence="2" key="1">
    <citation type="submission" date="2020-03" db="EMBL/GenBank/DDBJ databases">
        <authorList>
            <person name="Weist P."/>
        </authorList>
    </citation>
    <scope>NUCLEOTIDE SEQUENCE</scope>
</reference>
<accession>A0A9N7Y7R1</accession>
<dbReference type="Proteomes" id="UP001153269">
    <property type="component" value="Unassembled WGS sequence"/>
</dbReference>
<comment type="caution">
    <text evidence="2">The sequence shown here is derived from an EMBL/GenBank/DDBJ whole genome shotgun (WGS) entry which is preliminary data.</text>
</comment>
<sequence>MCQAAKHIQLCQVTSARRCFKNVRGGVAWGGVRHCPPTSDHGAGPTPEVLLLLRVPRANVPGSELSVPLSSIMRSLSQRVEAVEELLPGPSTRVVQGQRLLPGTPIRSEQSREALRLSGVMSEDEAEGRTGGGF</sequence>
<evidence type="ECO:0000313" key="3">
    <source>
        <dbReference type="Proteomes" id="UP001153269"/>
    </source>
</evidence>
<feature type="region of interest" description="Disordered" evidence="1">
    <location>
        <begin position="97"/>
        <end position="134"/>
    </location>
</feature>
<keyword evidence="3" id="KW-1185">Reference proteome</keyword>
<dbReference type="EMBL" id="CADEAL010000524">
    <property type="protein sequence ID" value="CAB1421485.1"/>
    <property type="molecule type" value="Genomic_DNA"/>
</dbReference>
<gene>
    <name evidence="2" type="ORF">PLEPLA_LOCUS9371</name>
</gene>
<dbReference type="AlphaFoldDB" id="A0A9N7Y7R1"/>
<evidence type="ECO:0000256" key="1">
    <source>
        <dbReference type="SAM" id="MobiDB-lite"/>
    </source>
</evidence>
<protein>
    <submittedName>
        <fullName evidence="2">Uncharacterized protein</fullName>
    </submittedName>
</protein>